<organism evidence="3 4">
    <name type="scientific">Vigna mungo</name>
    <name type="common">Black gram</name>
    <name type="synonym">Phaseolus mungo</name>
    <dbReference type="NCBI Taxonomy" id="3915"/>
    <lineage>
        <taxon>Eukaryota</taxon>
        <taxon>Viridiplantae</taxon>
        <taxon>Streptophyta</taxon>
        <taxon>Embryophyta</taxon>
        <taxon>Tracheophyta</taxon>
        <taxon>Spermatophyta</taxon>
        <taxon>Magnoliopsida</taxon>
        <taxon>eudicotyledons</taxon>
        <taxon>Gunneridae</taxon>
        <taxon>Pentapetalae</taxon>
        <taxon>rosids</taxon>
        <taxon>fabids</taxon>
        <taxon>Fabales</taxon>
        <taxon>Fabaceae</taxon>
        <taxon>Papilionoideae</taxon>
        <taxon>50 kb inversion clade</taxon>
        <taxon>NPAAA clade</taxon>
        <taxon>indigoferoid/millettioid clade</taxon>
        <taxon>Phaseoleae</taxon>
        <taxon>Vigna</taxon>
    </lineage>
</organism>
<feature type="transmembrane region" description="Helical" evidence="1">
    <location>
        <begin position="62"/>
        <end position="80"/>
    </location>
</feature>
<gene>
    <name evidence="3" type="ORF">V8G54_008655</name>
</gene>
<evidence type="ECO:0000256" key="2">
    <source>
        <dbReference type="SAM" id="SignalP"/>
    </source>
</evidence>
<keyword evidence="4" id="KW-1185">Reference proteome</keyword>
<feature type="chain" id="PRO_5042817222" evidence="2">
    <location>
        <begin position="24"/>
        <end position="155"/>
    </location>
</feature>
<keyword evidence="1" id="KW-1133">Transmembrane helix</keyword>
<feature type="transmembrane region" description="Helical" evidence="1">
    <location>
        <begin position="38"/>
        <end position="57"/>
    </location>
</feature>
<dbReference type="Proteomes" id="UP001374535">
    <property type="component" value="Chromosome 2"/>
</dbReference>
<evidence type="ECO:0000313" key="3">
    <source>
        <dbReference type="EMBL" id="WVZ21333.1"/>
    </source>
</evidence>
<name>A0AAQ3S9E6_VIGMU</name>
<dbReference type="EMBL" id="CP144699">
    <property type="protein sequence ID" value="WVZ21333.1"/>
    <property type="molecule type" value="Genomic_DNA"/>
</dbReference>
<keyword evidence="1" id="KW-0812">Transmembrane</keyword>
<keyword evidence="2" id="KW-0732">Signal</keyword>
<keyword evidence="1" id="KW-0472">Membrane</keyword>
<proteinExistence type="predicted"/>
<feature type="transmembrane region" description="Helical" evidence="1">
    <location>
        <begin position="108"/>
        <end position="130"/>
    </location>
</feature>
<evidence type="ECO:0000256" key="1">
    <source>
        <dbReference type="SAM" id="Phobius"/>
    </source>
</evidence>
<reference evidence="3 4" key="1">
    <citation type="journal article" date="2023" name="Life. Sci Alliance">
        <title>Evolutionary insights into 3D genome organization and epigenetic landscape of Vigna mungo.</title>
        <authorList>
            <person name="Junaid A."/>
            <person name="Singh B."/>
            <person name="Bhatia S."/>
        </authorList>
    </citation>
    <scope>NUCLEOTIDE SEQUENCE [LARGE SCALE GENOMIC DNA]</scope>
    <source>
        <strain evidence="3">Urdbean</strain>
    </source>
</reference>
<accession>A0AAQ3S9E6</accession>
<evidence type="ECO:0000313" key="4">
    <source>
        <dbReference type="Proteomes" id="UP001374535"/>
    </source>
</evidence>
<feature type="signal peptide" evidence="2">
    <location>
        <begin position="1"/>
        <end position="23"/>
    </location>
</feature>
<dbReference type="AlphaFoldDB" id="A0AAQ3S9E6"/>
<sequence>MIIVMILKSWFLVSTFRTTVTTASPTISINHLSPCTGFVTHVFIGQFIICWVINIFLHHTCIIYKILILRVGNVIIYAMLSTKFDNFWHTLFRKRLWTCCNRSVVAAYFWNVMLLFCSCIHCLLFLFFMISLTKTNFLTRFTCYWISGKALNWTS</sequence>
<protein>
    <submittedName>
        <fullName evidence="3">Uncharacterized protein</fullName>
    </submittedName>
</protein>